<evidence type="ECO:0000313" key="8">
    <source>
        <dbReference type="Proteomes" id="UP001209878"/>
    </source>
</evidence>
<name>A0AAD9NI73_RIDPI</name>
<dbReference type="InterPro" id="IPR029063">
    <property type="entry name" value="SAM-dependent_MTases_sf"/>
</dbReference>
<comment type="subcellular location">
    <subcellularLocation>
        <location evidence="5">Cytoplasm</location>
    </subcellularLocation>
</comment>
<evidence type="ECO:0000256" key="5">
    <source>
        <dbReference type="HAMAP-Rule" id="MF_03188"/>
    </source>
</evidence>
<evidence type="ECO:0000259" key="6">
    <source>
        <dbReference type="Pfam" id="PF13847"/>
    </source>
</evidence>
<sequence>MYEEELSAFHETGDTGEIWFGFESVERVVNWLEKSPLSTLTSDIIDLGCGNAAMLLELYKRGFRNLVGVDYCDAAITMAKALAEKESAVIKFEQCDLLNDTASTCSSLSYSTYHMCIDKGTYDAISLMPNNAQLQRTCYIKTVHRILKENGLLVITSCNWTEKELVHQFNNGFALLEKIPTPTFNFGGQTGNRETVLVFKKMDVKMTGSMSR</sequence>
<dbReference type="InterPro" id="IPR026635">
    <property type="entry name" value="Efm4/METTL10"/>
</dbReference>
<keyword evidence="1 5" id="KW-0963">Cytoplasm</keyword>
<dbReference type="SUPFAM" id="SSF53335">
    <property type="entry name" value="S-adenosyl-L-methionine-dependent methyltransferases"/>
    <property type="match status" value="1"/>
</dbReference>
<evidence type="ECO:0000256" key="3">
    <source>
        <dbReference type="ARBA" id="ARBA00022679"/>
    </source>
</evidence>
<comment type="similarity">
    <text evidence="5">Belongs to the class I-like SAM-binding methyltransferase superfamily. EFM4 family.</text>
</comment>
<organism evidence="7 8">
    <name type="scientific">Ridgeia piscesae</name>
    <name type="common">Tubeworm</name>
    <dbReference type="NCBI Taxonomy" id="27915"/>
    <lineage>
        <taxon>Eukaryota</taxon>
        <taxon>Metazoa</taxon>
        <taxon>Spiralia</taxon>
        <taxon>Lophotrochozoa</taxon>
        <taxon>Annelida</taxon>
        <taxon>Polychaeta</taxon>
        <taxon>Sedentaria</taxon>
        <taxon>Canalipalpata</taxon>
        <taxon>Sabellida</taxon>
        <taxon>Siboglinidae</taxon>
        <taxon>Ridgeia</taxon>
    </lineage>
</organism>
<comment type="caution">
    <text evidence="7">The sequence shown here is derived from an EMBL/GenBank/DDBJ whole genome shotgun (WGS) entry which is preliminary data.</text>
</comment>
<dbReference type="AlphaFoldDB" id="A0AAD9NI73"/>
<evidence type="ECO:0000256" key="4">
    <source>
        <dbReference type="ARBA" id="ARBA00022691"/>
    </source>
</evidence>
<dbReference type="Proteomes" id="UP001209878">
    <property type="component" value="Unassembled WGS sequence"/>
</dbReference>
<dbReference type="Gene3D" id="3.40.50.150">
    <property type="entry name" value="Vaccinia Virus protein VP39"/>
    <property type="match status" value="1"/>
</dbReference>
<reference evidence="7" key="1">
    <citation type="journal article" date="2023" name="Mol. Biol. Evol.">
        <title>Third-Generation Sequencing Reveals the Adaptive Role of the Epigenome in Three Deep-Sea Polychaetes.</title>
        <authorList>
            <person name="Perez M."/>
            <person name="Aroh O."/>
            <person name="Sun Y."/>
            <person name="Lan Y."/>
            <person name="Juniper S.K."/>
            <person name="Young C.R."/>
            <person name="Angers B."/>
            <person name="Qian P.Y."/>
        </authorList>
    </citation>
    <scope>NUCLEOTIDE SEQUENCE</scope>
    <source>
        <strain evidence="7">R07B-5</strain>
    </source>
</reference>
<keyword evidence="2 5" id="KW-0489">Methyltransferase</keyword>
<keyword evidence="8" id="KW-1185">Reference proteome</keyword>
<dbReference type="GO" id="GO:0032259">
    <property type="term" value="P:methylation"/>
    <property type="evidence" value="ECO:0007669"/>
    <property type="project" value="UniProtKB-KW"/>
</dbReference>
<dbReference type="CDD" id="cd02440">
    <property type="entry name" value="AdoMet_MTases"/>
    <property type="match status" value="1"/>
</dbReference>
<dbReference type="InterPro" id="IPR025714">
    <property type="entry name" value="Methyltranfer_dom"/>
</dbReference>
<dbReference type="PANTHER" id="PTHR12843:SF5">
    <property type="entry name" value="EEF1A LYSINE METHYLTRANSFERASE 2"/>
    <property type="match status" value="1"/>
</dbReference>
<dbReference type="GO" id="GO:0016279">
    <property type="term" value="F:protein-lysine N-methyltransferase activity"/>
    <property type="evidence" value="ECO:0007669"/>
    <property type="project" value="UniProtKB-UniRule"/>
</dbReference>
<evidence type="ECO:0000256" key="2">
    <source>
        <dbReference type="ARBA" id="ARBA00022603"/>
    </source>
</evidence>
<comment type="function">
    <text evidence="5">S-adenosyl-L-methionine-dependent protein-lysine N-methyltransferase that methylates elongation factor 1-alpha.</text>
</comment>
<feature type="domain" description="Methyltransferase" evidence="6">
    <location>
        <begin position="44"/>
        <end position="177"/>
    </location>
</feature>
<keyword evidence="4 5" id="KW-0949">S-adenosyl-L-methionine</keyword>
<accession>A0AAD9NI73</accession>
<dbReference type="PANTHER" id="PTHR12843">
    <property type="entry name" value="PROTEIN-LYSINE N-METHYLTRANSFERASE METTL10"/>
    <property type="match status" value="1"/>
</dbReference>
<evidence type="ECO:0000256" key="1">
    <source>
        <dbReference type="ARBA" id="ARBA00022490"/>
    </source>
</evidence>
<protein>
    <recommendedName>
        <fullName evidence="5">Protein-lysine N-methyltransferase NP493_1247g00034</fullName>
        <ecNumber evidence="5">2.1.1.-</ecNumber>
    </recommendedName>
</protein>
<gene>
    <name evidence="7" type="ORF">NP493_1247g00034</name>
</gene>
<dbReference type="EC" id="2.1.1.-" evidence="5"/>
<evidence type="ECO:0000313" key="7">
    <source>
        <dbReference type="EMBL" id="KAK2168069.1"/>
    </source>
</evidence>
<dbReference type="EMBL" id="JAODUO010001247">
    <property type="protein sequence ID" value="KAK2168069.1"/>
    <property type="molecule type" value="Genomic_DNA"/>
</dbReference>
<dbReference type="GO" id="GO:0005737">
    <property type="term" value="C:cytoplasm"/>
    <property type="evidence" value="ECO:0007669"/>
    <property type="project" value="UniProtKB-SubCell"/>
</dbReference>
<dbReference type="Pfam" id="PF13847">
    <property type="entry name" value="Methyltransf_31"/>
    <property type="match status" value="1"/>
</dbReference>
<keyword evidence="3 5" id="KW-0808">Transferase</keyword>
<proteinExistence type="inferred from homology"/>
<dbReference type="HAMAP" id="MF_03188">
    <property type="entry name" value="Methyltr_EFM4"/>
    <property type="match status" value="1"/>
</dbReference>